<accession>A0ABS7RB17</accession>
<dbReference type="Gene3D" id="1.10.1670.10">
    <property type="entry name" value="Helix-hairpin-Helix base-excision DNA repair enzymes (C-terminal)"/>
    <property type="match status" value="1"/>
</dbReference>
<dbReference type="Proteomes" id="UP000777661">
    <property type="component" value="Unassembled WGS sequence"/>
</dbReference>
<keyword evidence="4" id="KW-1185">Reference proteome</keyword>
<dbReference type="InterPro" id="IPR023170">
    <property type="entry name" value="HhH_base_excis_C"/>
</dbReference>
<evidence type="ECO:0000313" key="4">
    <source>
        <dbReference type="Proteomes" id="UP000777661"/>
    </source>
</evidence>
<proteinExistence type="predicted"/>
<evidence type="ECO:0000259" key="2">
    <source>
        <dbReference type="SMART" id="SM00478"/>
    </source>
</evidence>
<evidence type="ECO:0000313" key="3">
    <source>
        <dbReference type="EMBL" id="MBY8918124.1"/>
    </source>
</evidence>
<dbReference type="PANTHER" id="PTHR47203:SF1">
    <property type="entry name" value="HYPOTHETICAL BASE EXCISION DNA REPAIR PROTEIN (EUROFUNG)"/>
    <property type="match status" value="1"/>
</dbReference>
<dbReference type="EMBL" id="JAHSQO010000005">
    <property type="protein sequence ID" value="MBY8918124.1"/>
    <property type="molecule type" value="Genomic_DNA"/>
</dbReference>
<dbReference type="Pfam" id="PF00730">
    <property type="entry name" value="HhH-GPD"/>
    <property type="match status" value="1"/>
</dbReference>
<feature type="domain" description="HhH-GPD" evidence="2">
    <location>
        <begin position="80"/>
        <end position="248"/>
    </location>
</feature>
<feature type="compositionally biased region" description="Low complexity" evidence="1">
    <location>
        <begin position="316"/>
        <end position="329"/>
    </location>
</feature>
<dbReference type="SMART" id="SM00478">
    <property type="entry name" value="ENDO3c"/>
    <property type="match status" value="1"/>
</dbReference>
<reference evidence="3 4" key="1">
    <citation type="submission" date="2021-06" db="EMBL/GenBank/DDBJ databases">
        <title>Nitratireductor porphyridii sp. nov., isolated from a small marine red alga, Porphyridium purpureum in South Korea.</title>
        <authorList>
            <person name="Kim K.H."/>
            <person name="Kristyanto S."/>
            <person name="Jeon C.O."/>
        </authorList>
    </citation>
    <scope>NUCLEOTIDE SEQUENCE [LARGE SCALE GENOMIC DNA]</scope>
    <source>
        <strain evidence="3 4">R6</strain>
    </source>
</reference>
<sequence>MPAVGPIVWRLFISAHSPVRDHGTIDLFPFCSYCAGMQYTLPLVPFDRMASLHQRLLAVFGPPADFVRLDAVSQMVLAMLSARTRNEAALSVFARLVEHFEVAKFRGSWTRLAEASFHEIDPLLEGITHPERKAVALPRALQEIASLSGGLSLDFLHGWPVDDALSWLERIYGVGPKTSTATLNMSTLRKRVLVVDTAHWRAARCLGLIPGQTTPERSVRLLNRQVPDQWGAADTEQHHILMQELGRNFCARKNRTACPFTRVCAHGDSGPAPRRDRLLEEFLHAPARGSGKGKKTSPIRLLGGEAENLNQDRSTAAPMAQSSMAPAASLWLRSEAAS</sequence>
<gene>
    <name evidence="3" type="ORF">KVG22_16085</name>
</gene>
<dbReference type="InterPro" id="IPR011257">
    <property type="entry name" value="DNA_glycosylase"/>
</dbReference>
<organism evidence="3 4">
    <name type="scientific">Nitratireductor rhodophyticola</name>
    <dbReference type="NCBI Taxonomy" id="2854036"/>
    <lineage>
        <taxon>Bacteria</taxon>
        <taxon>Pseudomonadati</taxon>
        <taxon>Pseudomonadota</taxon>
        <taxon>Alphaproteobacteria</taxon>
        <taxon>Hyphomicrobiales</taxon>
        <taxon>Phyllobacteriaceae</taxon>
        <taxon>Nitratireductor</taxon>
    </lineage>
</organism>
<evidence type="ECO:0000256" key="1">
    <source>
        <dbReference type="SAM" id="MobiDB-lite"/>
    </source>
</evidence>
<dbReference type="Gene3D" id="1.10.340.30">
    <property type="entry name" value="Hypothetical protein, domain 2"/>
    <property type="match status" value="1"/>
</dbReference>
<dbReference type="SUPFAM" id="SSF48150">
    <property type="entry name" value="DNA-glycosylase"/>
    <property type="match status" value="1"/>
</dbReference>
<dbReference type="PANTHER" id="PTHR47203">
    <property type="match status" value="1"/>
</dbReference>
<feature type="region of interest" description="Disordered" evidence="1">
    <location>
        <begin position="287"/>
        <end position="338"/>
    </location>
</feature>
<dbReference type="CDD" id="cd00056">
    <property type="entry name" value="ENDO3c"/>
    <property type="match status" value="1"/>
</dbReference>
<comment type="caution">
    <text evidence="3">The sequence shown here is derived from an EMBL/GenBank/DDBJ whole genome shotgun (WGS) entry which is preliminary data.</text>
</comment>
<name>A0ABS7RB17_9HYPH</name>
<dbReference type="InterPro" id="IPR003265">
    <property type="entry name" value="HhH-GPD_domain"/>
</dbReference>
<protein>
    <submittedName>
        <fullName evidence="3">Iron-sulfur cluster loop</fullName>
    </submittedName>
</protein>